<keyword evidence="2" id="KW-1185">Reference proteome</keyword>
<dbReference type="SUPFAM" id="SSF52540">
    <property type="entry name" value="P-loop containing nucleoside triphosphate hydrolases"/>
    <property type="match status" value="1"/>
</dbReference>
<gene>
    <name evidence="1" type="ORF">MFFC18_37870</name>
</gene>
<dbReference type="InterPro" id="IPR027417">
    <property type="entry name" value="P-loop_NTPase"/>
</dbReference>
<evidence type="ECO:0000313" key="1">
    <source>
        <dbReference type="EMBL" id="QEG23883.1"/>
    </source>
</evidence>
<dbReference type="KEGG" id="mff:MFFC18_37870"/>
<protein>
    <recommendedName>
        <fullName evidence="3">AAA+ ATPase domain-containing protein</fullName>
    </recommendedName>
</protein>
<dbReference type="AlphaFoldDB" id="A0A5B9PNQ9"/>
<sequence>MTLAQPVSAKDNPFAVVQTDSIPFDFQETCFSTLDEFGEYVQDRNYRGAILGRHGHGKTTLLCSLQQWLHRQGTECETVFLPRRNEDQRSALENLSHRGRCGAVVLVDGLERLSFFTRQLLVSQSRSFGGFIATTHRPNRLPTLVRCRTSHQTLLAALNSLNIDSPEIHSTAVGLFSKHRGNLRLVLRELYDNVADGKLS</sequence>
<evidence type="ECO:0000313" key="2">
    <source>
        <dbReference type="Proteomes" id="UP000322214"/>
    </source>
</evidence>
<reference evidence="1 2" key="1">
    <citation type="submission" date="2019-08" db="EMBL/GenBank/DDBJ databases">
        <title>Deep-cultivation of Planctomycetes and their phenomic and genomic characterization uncovers novel biology.</title>
        <authorList>
            <person name="Wiegand S."/>
            <person name="Jogler M."/>
            <person name="Boedeker C."/>
            <person name="Pinto D."/>
            <person name="Vollmers J."/>
            <person name="Rivas-Marin E."/>
            <person name="Kohn T."/>
            <person name="Peeters S.H."/>
            <person name="Heuer A."/>
            <person name="Rast P."/>
            <person name="Oberbeckmann S."/>
            <person name="Bunk B."/>
            <person name="Jeske O."/>
            <person name="Meyerdierks A."/>
            <person name="Storesund J.E."/>
            <person name="Kallscheuer N."/>
            <person name="Luecker S."/>
            <person name="Lage O.M."/>
            <person name="Pohl T."/>
            <person name="Merkel B.J."/>
            <person name="Hornburger P."/>
            <person name="Mueller R.-W."/>
            <person name="Bruemmer F."/>
            <person name="Labrenz M."/>
            <person name="Spormann A.M."/>
            <person name="Op den Camp H."/>
            <person name="Overmann J."/>
            <person name="Amann R."/>
            <person name="Jetten M.S.M."/>
            <person name="Mascher T."/>
            <person name="Medema M.H."/>
            <person name="Devos D.P."/>
            <person name="Kaster A.-K."/>
            <person name="Ovreas L."/>
            <person name="Rohde M."/>
            <person name="Galperin M.Y."/>
            <person name="Jogler C."/>
        </authorList>
    </citation>
    <scope>NUCLEOTIDE SEQUENCE [LARGE SCALE GENOMIC DNA]</scope>
    <source>
        <strain evidence="1 2">FC18</strain>
    </source>
</reference>
<dbReference type="Proteomes" id="UP000322214">
    <property type="component" value="Chromosome"/>
</dbReference>
<dbReference type="STRING" id="980251.GCA_001642875_00198"/>
<dbReference type="EMBL" id="CP042912">
    <property type="protein sequence ID" value="QEG23883.1"/>
    <property type="molecule type" value="Genomic_DNA"/>
</dbReference>
<name>A0A5B9PNQ9_9BACT</name>
<organism evidence="1 2">
    <name type="scientific">Mariniblastus fucicola</name>
    <dbReference type="NCBI Taxonomy" id="980251"/>
    <lineage>
        <taxon>Bacteria</taxon>
        <taxon>Pseudomonadati</taxon>
        <taxon>Planctomycetota</taxon>
        <taxon>Planctomycetia</taxon>
        <taxon>Pirellulales</taxon>
        <taxon>Pirellulaceae</taxon>
        <taxon>Mariniblastus</taxon>
    </lineage>
</organism>
<evidence type="ECO:0008006" key="3">
    <source>
        <dbReference type="Google" id="ProtNLM"/>
    </source>
</evidence>
<dbReference type="RefSeq" id="WP_075082997.1">
    <property type="nucleotide sequence ID" value="NZ_CP042912.1"/>
</dbReference>
<dbReference type="OrthoDB" id="282562at2"/>
<accession>A0A5B9PNQ9</accession>
<proteinExistence type="predicted"/>